<sequence>MIAFFSILSILLIINAVLLVFSVNGAKESFRKPVRRITETSIPKLFLKESSETKYKKAV</sequence>
<keyword evidence="2" id="KW-1185">Reference proteome</keyword>
<comment type="caution">
    <text evidence="1">The sequence shown here is derived from an EMBL/GenBank/DDBJ whole genome shotgun (WGS) entry which is preliminary data.</text>
</comment>
<evidence type="ECO:0000313" key="2">
    <source>
        <dbReference type="Proteomes" id="UP000237640"/>
    </source>
</evidence>
<proteinExistence type="predicted"/>
<dbReference type="EMBL" id="PVYX01000002">
    <property type="protein sequence ID" value="PRX54043.1"/>
    <property type="molecule type" value="Genomic_DNA"/>
</dbReference>
<evidence type="ECO:0000313" key="1">
    <source>
        <dbReference type="EMBL" id="PRX54043.1"/>
    </source>
</evidence>
<name>A0A2T0M995_9FLAO</name>
<dbReference type="OrthoDB" id="1454571at2"/>
<dbReference type="AlphaFoldDB" id="A0A2T0M995"/>
<accession>A0A2T0M995</accession>
<protein>
    <submittedName>
        <fullName evidence="1">Uncharacterized protein</fullName>
    </submittedName>
</protein>
<reference evidence="1 2" key="1">
    <citation type="submission" date="2018-03" db="EMBL/GenBank/DDBJ databases">
        <title>Genomic Encyclopedia of Archaeal and Bacterial Type Strains, Phase II (KMG-II): from individual species to whole genera.</title>
        <authorList>
            <person name="Goeker M."/>
        </authorList>
    </citation>
    <scope>NUCLEOTIDE SEQUENCE [LARGE SCALE GENOMIC DNA]</scope>
    <source>
        <strain evidence="1 2">DSM 25027</strain>
    </source>
</reference>
<gene>
    <name evidence="1" type="ORF">CLV81_2439</name>
</gene>
<organism evidence="1 2">
    <name type="scientific">Flagellimonas meridianipacifica</name>
    <dbReference type="NCBI Taxonomy" id="1080225"/>
    <lineage>
        <taxon>Bacteria</taxon>
        <taxon>Pseudomonadati</taxon>
        <taxon>Bacteroidota</taxon>
        <taxon>Flavobacteriia</taxon>
        <taxon>Flavobacteriales</taxon>
        <taxon>Flavobacteriaceae</taxon>
        <taxon>Flagellimonas</taxon>
    </lineage>
</organism>
<dbReference type="RefSeq" id="WP_106145362.1">
    <property type="nucleotide sequence ID" value="NZ_PVYX01000002.1"/>
</dbReference>
<dbReference type="Proteomes" id="UP000237640">
    <property type="component" value="Unassembled WGS sequence"/>
</dbReference>